<dbReference type="AlphaFoldDB" id="A0A176RUM4"/>
<protein>
    <submittedName>
        <fullName evidence="2">Permease</fullName>
    </submittedName>
</protein>
<evidence type="ECO:0000313" key="2">
    <source>
        <dbReference type="EMBL" id="OAD19453.1"/>
    </source>
</evidence>
<evidence type="ECO:0000256" key="1">
    <source>
        <dbReference type="SAM" id="Phobius"/>
    </source>
</evidence>
<name>A0A176RUM4_9GAMM</name>
<gene>
    <name evidence="2" type="ORF">THIOM_004908</name>
</gene>
<keyword evidence="3" id="KW-1185">Reference proteome</keyword>
<dbReference type="Proteomes" id="UP000076962">
    <property type="component" value="Unassembled WGS sequence"/>
</dbReference>
<comment type="caution">
    <text evidence="2">The sequence shown here is derived from an EMBL/GenBank/DDBJ whole genome shotgun (WGS) entry which is preliminary data.</text>
</comment>
<evidence type="ECO:0000313" key="3">
    <source>
        <dbReference type="Proteomes" id="UP000076962"/>
    </source>
</evidence>
<feature type="transmembrane region" description="Helical" evidence="1">
    <location>
        <begin position="36"/>
        <end position="55"/>
    </location>
</feature>
<keyword evidence="1" id="KW-1133">Transmembrane helix</keyword>
<dbReference type="PANTHER" id="PTHR31154:SF4">
    <property type="entry name" value="MEMBRANE TRANSPORTER PROTEIN"/>
    <property type="match status" value="1"/>
</dbReference>
<organism evidence="2 3">
    <name type="scientific">Candidatus Thiomargarita nelsonii</name>
    <dbReference type="NCBI Taxonomy" id="1003181"/>
    <lineage>
        <taxon>Bacteria</taxon>
        <taxon>Pseudomonadati</taxon>
        <taxon>Pseudomonadota</taxon>
        <taxon>Gammaproteobacteria</taxon>
        <taxon>Thiotrichales</taxon>
        <taxon>Thiotrichaceae</taxon>
        <taxon>Thiomargarita</taxon>
    </lineage>
</organism>
<dbReference type="EMBL" id="LUTY01002796">
    <property type="protein sequence ID" value="OAD19453.1"/>
    <property type="molecule type" value="Genomic_DNA"/>
</dbReference>
<reference evidence="2 3" key="1">
    <citation type="submission" date="2016-05" db="EMBL/GenBank/DDBJ databases">
        <title>Single-cell genome of chain-forming Candidatus Thiomargarita nelsonii and comparison to other large sulfur-oxidizing bacteria.</title>
        <authorList>
            <person name="Winkel M."/>
            <person name="Salman V."/>
            <person name="Woyke T."/>
            <person name="Schulz-Vogt H."/>
            <person name="Richter M."/>
            <person name="Flood B."/>
            <person name="Bailey J."/>
            <person name="Amann R."/>
            <person name="Mussmann M."/>
        </authorList>
    </citation>
    <scope>NUCLEOTIDE SEQUENCE [LARGE SCALE GENOMIC DNA]</scope>
    <source>
        <strain evidence="2 3">THI036</strain>
    </source>
</reference>
<dbReference type="PANTHER" id="PTHR31154">
    <property type="entry name" value="MEMBRANE TRANSPORTER PROTEIN"/>
    <property type="match status" value="1"/>
</dbReference>
<sequence>MIFGSMIAGGTAMGGGAVAFPVFTKILDITPHDAKVFSLAIQGIGMTAASVTIFLTKL</sequence>
<feature type="transmembrane region" description="Helical" evidence="1">
    <location>
        <begin position="6"/>
        <end position="24"/>
    </location>
</feature>
<keyword evidence="1" id="KW-0472">Membrane</keyword>
<keyword evidence="1" id="KW-0812">Transmembrane</keyword>
<proteinExistence type="predicted"/>
<accession>A0A176RUM4</accession>